<dbReference type="CDD" id="cd00761">
    <property type="entry name" value="Glyco_tranf_GTA_type"/>
    <property type="match status" value="1"/>
</dbReference>
<dbReference type="RefSeq" id="WP_066251028.1">
    <property type="nucleotide sequence ID" value="NZ_VSKL01000003.1"/>
</dbReference>
<keyword evidence="3" id="KW-1185">Reference proteome</keyword>
<dbReference type="Gene3D" id="3.90.550.10">
    <property type="entry name" value="Spore Coat Polysaccharide Biosynthesis Protein SpsA, Chain A"/>
    <property type="match status" value="1"/>
</dbReference>
<name>A0A5D0QVN6_9FLAO</name>
<dbReference type="InterPro" id="IPR001173">
    <property type="entry name" value="Glyco_trans_2-like"/>
</dbReference>
<dbReference type="Pfam" id="PF00535">
    <property type="entry name" value="Glycos_transf_2"/>
    <property type="match status" value="1"/>
</dbReference>
<dbReference type="EMBL" id="VSKL01000003">
    <property type="protein sequence ID" value="TYB72761.1"/>
    <property type="molecule type" value="Genomic_DNA"/>
</dbReference>
<dbReference type="OrthoDB" id="761861at2"/>
<comment type="caution">
    <text evidence="2">The sequence shown here is derived from an EMBL/GenBank/DDBJ whole genome shotgun (WGS) entry which is preliminary data.</text>
</comment>
<keyword evidence="2" id="KW-0808">Transferase</keyword>
<sequence>MLSILIPTYNYNVYPLASKLLEDARRLGIPCELICMDDGSDSVLNTANEQINTLPNGTFIISKKNNGRTLTRQLLAKQANNDWLLFLDADVMPKNDTFLKKYMDLISDSNPIIFGGIAYNEKDYQLENSLRFKFGSKREVVSAQNRNKLPYRVVCSANFLTKKAMFLDINALNLNHAYGMDYIFGMTLKTQLIPVKHIDNEVYHLGIDENHSFIAKTKRGLQTLHSRNNDMIILNNQINLLKYYRLLKKLRLHNCFGQFMLYLDKPVMSNLVNSKNPSLFLFDLYRLGYFCRLK</sequence>
<evidence type="ECO:0000313" key="3">
    <source>
        <dbReference type="Proteomes" id="UP000324358"/>
    </source>
</evidence>
<gene>
    <name evidence="2" type="ORF">ES675_09440</name>
</gene>
<dbReference type="Proteomes" id="UP000324358">
    <property type="component" value="Unassembled WGS sequence"/>
</dbReference>
<feature type="domain" description="Glycosyltransferase 2-like" evidence="1">
    <location>
        <begin position="3"/>
        <end position="166"/>
    </location>
</feature>
<organism evidence="2 3">
    <name type="scientific">Bizionia algoritergicola</name>
    <dbReference type="NCBI Taxonomy" id="291187"/>
    <lineage>
        <taxon>Bacteria</taxon>
        <taxon>Pseudomonadati</taxon>
        <taxon>Bacteroidota</taxon>
        <taxon>Flavobacteriia</taxon>
        <taxon>Flavobacteriales</taxon>
        <taxon>Flavobacteriaceae</taxon>
        <taxon>Bizionia</taxon>
    </lineage>
</organism>
<reference evidence="2 3" key="1">
    <citation type="submission" date="2019-08" db="EMBL/GenBank/DDBJ databases">
        <title>Genomes of Antarctic Bizionia species.</title>
        <authorList>
            <person name="Bowman J.P."/>
        </authorList>
    </citation>
    <scope>NUCLEOTIDE SEQUENCE [LARGE SCALE GENOMIC DNA]</scope>
    <source>
        <strain evidence="2 3">APA-1</strain>
    </source>
</reference>
<dbReference type="AlphaFoldDB" id="A0A5D0QVN6"/>
<evidence type="ECO:0000313" key="2">
    <source>
        <dbReference type="EMBL" id="TYB72761.1"/>
    </source>
</evidence>
<dbReference type="InterPro" id="IPR029044">
    <property type="entry name" value="Nucleotide-diphossugar_trans"/>
</dbReference>
<proteinExistence type="predicted"/>
<dbReference type="GO" id="GO:0016740">
    <property type="term" value="F:transferase activity"/>
    <property type="evidence" value="ECO:0007669"/>
    <property type="project" value="UniProtKB-KW"/>
</dbReference>
<accession>A0A5D0QVN6</accession>
<protein>
    <submittedName>
        <fullName evidence="2">Glycosyltransferase family 2 protein</fullName>
    </submittedName>
</protein>
<dbReference type="SUPFAM" id="SSF53448">
    <property type="entry name" value="Nucleotide-diphospho-sugar transferases"/>
    <property type="match status" value="1"/>
</dbReference>
<evidence type="ECO:0000259" key="1">
    <source>
        <dbReference type="Pfam" id="PF00535"/>
    </source>
</evidence>